<keyword evidence="4" id="KW-0479">Metal-binding</keyword>
<feature type="domain" description="Radical SAM core" evidence="9">
    <location>
        <begin position="108"/>
        <end position="323"/>
    </location>
</feature>
<evidence type="ECO:0000313" key="11">
    <source>
        <dbReference type="Proteomes" id="UP000240429"/>
    </source>
</evidence>
<dbReference type="Pfam" id="PF04055">
    <property type="entry name" value="Radical_SAM"/>
    <property type="match status" value="1"/>
</dbReference>
<dbReference type="SFLD" id="SFLDS00029">
    <property type="entry name" value="Radical_SAM"/>
    <property type="match status" value="1"/>
</dbReference>
<dbReference type="GO" id="GO:0051539">
    <property type="term" value="F:4 iron, 4 sulfur cluster binding"/>
    <property type="evidence" value="ECO:0007669"/>
    <property type="project" value="UniProtKB-KW"/>
</dbReference>
<comment type="caution">
    <text evidence="10">The sequence shown here is derived from an EMBL/GenBank/DDBJ whole genome shotgun (WGS) entry which is preliminary data.</text>
</comment>
<gene>
    <name evidence="10" type="ORF">C6Y14_43125</name>
</gene>
<reference evidence="10 11" key="1">
    <citation type="submission" date="2018-03" db="EMBL/GenBank/DDBJ databases">
        <title>Streptomyces dioscori sp. nov., a novel endophytic actinobacterium isolated from bulbil of Dioscorea bulbifera L.</title>
        <authorList>
            <person name="Zhikuan W."/>
        </authorList>
    </citation>
    <scope>NUCLEOTIDE SEQUENCE [LARGE SCALE GENOMIC DNA]</scope>
    <source>
        <strain evidence="10 11">A217</strain>
    </source>
</reference>
<dbReference type="InterPro" id="IPR013785">
    <property type="entry name" value="Aldolase_TIM"/>
</dbReference>
<dbReference type="GO" id="GO:0046872">
    <property type="term" value="F:metal ion binding"/>
    <property type="evidence" value="ECO:0007669"/>
    <property type="project" value="UniProtKB-KW"/>
</dbReference>
<dbReference type="AlphaFoldDB" id="A0A2P8PTC9"/>
<protein>
    <recommendedName>
        <fullName evidence="9">Radical SAM core domain-containing protein</fullName>
    </recommendedName>
</protein>
<keyword evidence="2" id="KW-0004">4Fe-4S</keyword>
<evidence type="ECO:0000256" key="8">
    <source>
        <dbReference type="ARBA" id="ARBA00023235"/>
    </source>
</evidence>
<sequence length="399" mass="45748">MPNWLPDPVQWACTSCRRPMARRHFPFSDPERTGPTVMAGAKNGVFAEKISPYLRKKIEEAGGSLPFLDVQYAVDPSEVVEQTFEVARHYQLEMSTLFEGREVRGVEKLYRRTLLVEPTTICAAHCRWCIRGQYDTATLSREDLELIARYCGTAQENQDVREVLVTGGDPLILVDRIEWLLDALEEHAPQVEIVRIATRVPLQDPRRVDARMQHALRRRATFRVEIATHINHKGELFPEVREAYSALQEAGARIYDQTVLLRGLNDSLDTLVGLFDELRYMGIEAHYLFHCVPIRGMDHHRTSVEEGLELHRRLGASGLTSGRIRPHFTLMTDVGKVPLYEGSIIGRDEHNRMLIQTAYRYEERVSWVPGWQLPENARVDDNGFLQVWYLDAIGGKAEF</sequence>
<evidence type="ECO:0000256" key="5">
    <source>
        <dbReference type="ARBA" id="ARBA00022898"/>
    </source>
</evidence>
<keyword evidence="6" id="KW-0408">Iron</keyword>
<keyword evidence="7" id="KW-0411">Iron-sulfur</keyword>
<keyword evidence="3" id="KW-0949">S-adenosyl-L-methionine</keyword>
<keyword evidence="5" id="KW-0663">Pyridoxal phosphate</keyword>
<keyword evidence="8" id="KW-0413">Isomerase</keyword>
<evidence type="ECO:0000256" key="6">
    <source>
        <dbReference type="ARBA" id="ARBA00023004"/>
    </source>
</evidence>
<dbReference type="CDD" id="cd01335">
    <property type="entry name" value="Radical_SAM"/>
    <property type="match status" value="1"/>
</dbReference>
<dbReference type="Proteomes" id="UP000240429">
    <property type="component" value="Unassembled WGS sequence"/>
</dbReference>
<dbReference type="PANTHER" id="PTHR30538">
    <property type="entry name" value="LYSINE 2,3-AMINOMUTASE-RELATED"/>
    <property type="match status" value="1"/>
</dbReference>
<keyword evidence="11" id="KW-1185">Reference proteome</keyword>
<dbReference type="PANTHER" id="PTHR30538:SF1">
    <property type="entry name" value="L-LYSINE 2,3-AMINOMUTASE"/>
    <property type="match status" value="1"/>
</dbReference>
<dbReference type="GO" id="GO:0016853">
    <property type="term" value="F:isomerase activity"/>
    <property type="evidence" value="ECO:0007669"/>
    <property type="project" value="UniProtKB-KW"/>
</dbReference>
<proteinExistence type="predicted"/>
<organism evidence="10 11">
    <name type="scientific">Streptomyces dioscori</name>
    <dbReference type="NCBI Taxonomy" id="2109333"/>
    <lineage>
        <taxon>Bacteria</taxon>
        <taxon>Bacillati</taxon>
        <taxon>Actinomycetota</taxon>
        <taxon>Actinomycetes</taxon>
        <taxon>Kitasatosporales</taxon>
        <taxon>Streptomycetaceae</taxon>
        <taxon>Streptomyces</taxon>
        <taxon>Streptomyces aurantiacus group</taxon>
    </lineage>
</organism>
<evidence type="ECO:0000256" key="7">
    <source>
        <dbReference type="ARBA" id="ARBA00023014"/>
    </source>
</evidence>
<evidence type="ECO:0000256" key="4">
    <source>
        <dbReference type="ARBA" id="ARBA00022723"/>
    </source>
</evidence>
<evidence type="ECO:0000313" key="10">
    <source>
        <dbReference type="EMBL" id="PSM37263.1"/>
    </source>
</evidence>
<comment type="cofactor">
    <cofactor evidence="1">
        <name>pyridoxal 5'-phosphate</name>
        <dbReference type="ChEBI" id="CHEBI:597326"/>
    </cofactor>
</comment>
<evidence type="ECO:0000256" key="2">
    <source>
        <dbReference type="ARBA" id="ARBA00022485"/>
    </source>
</evidence>
<evidence type="ECO:0000256" key="3">
    <source>
        <dbReference type="ARBA" id="ARBA00022691"/>
    </source>
</evidence>
<dbReference type="Gene3D" id="3.20.20.70">
    <property type="entry name" value="Aldolase class I"/>
    <property type="match status" value="1"/>
</dbReference>
<dbReference type="InterPro" id="IPR003739">
    <property type="entry name" value="Lys_aminomutase/Glu_NH3_mut"/>
</dbReference>
<evidence type="ECO:0000256" key="1">
    <source>
        <dbReference type="ARBA" id="ARBA00001933"/>
    </source>
</evidence>
<accession>A0A2P8PTC9</accession>
<dbReference type="PROSITE" id="PS51918">
    <property type="entry name" value="RADICAL_SAM"/>
    <property type="match status" value="1"/>
</dbReference>
<dbReference type="InterPro" id="IPR058240">
    <property type="entry name" value="rSAM_sf"/>
</dbReference>
<dbReference type="InterPro" id="IPR007197">
    <property type="entry name" value="rSAM"/>
</dbReference>
<evidence type="ECO:0000259" key="9">
    <source>
        <dbReference type="PROSITE" id="PS51918"/>
    </source>
</evidence>
<dbReference type="SUPFAM" id="SSF102114">
    <property type="entry name" value="Radical SAM enzymes"/>
    <property type="match status" value="1"/>
</dbReference>
<dbReference type="EMBL" id="PYBJ01000044">
    <property type="protein sequence ID" value="PSM37263.1"/>
    <property type="molecule type" value="Genomic_DNA"/>
</dbReference>
<name>A0A2P8PTC9_9ACTN</name>